<dbReference type="InterPro" id="IPR006070">
    <property type="entry name" value="Sua5-like_dom"/>
</dbReference>
<accession>A0ABP0TI52</accession>
<evidence type="ECO:0000256" key="1">
    <source>
        <dbReference type="ARBA" id="ARBA00004496"/>
    </source>
</evidence>
<evidence type="ECO:0000313" key="11">
    <source>
        <dbReference type="Proteomes" id="UP001497512"/>
    </source>
</evidence>
<dbReference type="EC" id="2.7.7.87" evidence="3"/>
<evidence type="ECO:0000256" key="4">
    <source>
        <dbReference type="ARBA" id="ARBA00015492"/>
    </source>
</evidence>
<dbReference type="SUPFAM" id="SSF55821">
    <property type="entry name" value="YrdC/RibB"/>
    <property type="match status" value="1"/>
</dbReference>
<feature type="region of interest" description="Disordered" evidence="8">
    <location>
        <begin position="103"/>
        <end position="122"/>
    </location>
</feature>
<evidence type="ECO:0000256" key="5">
    <source>
        <dbReference type="ARBA" id="ARBA00022490"/>
    </source>
</evidence>
<evidence type="ECO:0000256" key="8">
    <source>
        <dbReference type="SAM" id="MobiDB-lite"/>
    </source>
</evidence>
<evidence type="ECO:0000256" key="7">
    <source>
        <dbReference type="ARBA" id="ARBA00048366"/>
    </source>
</evidence>
<protein>
    <recommendedName>
        <fullName evidence="4">Threonylcarbamoyl-AMP synthase</fullName>
        <ecNumber evidence="3">2.7.7.87</ecNumber>
    </recommendedName>
</protein>
<name>A0ABP0TI52_9BRYO</name>
<proteinExistence type="inferred from homology"/>
<comment type="subcellular location">
    <subcellularLocation>
        <location evidence="1">Cytoplasm</location>
    </subcellularLocation>
</comment>
<organism evidence="10 11">
    <name type="scientific">Sphagnum troendelagicum</name>
    <dbReference type="NCBI Taxonomy" id="128251"/>
    <lineage>
        <taxon>Eukaryota</taxon>
        <taxon>Viridiplantae</taxon>
        <taxon>Streptophyta</taxon>
        <taxon>Embryophyta</taxon>
        <taxon>Bryophyta</taxon>
        <taxon>Sphagnophytina</taxon>
        <taxon>Sphagnopsida</taxon>
        <taxon>Sphagnales</taxon>
        <taxon>Sphagnaceae</taxon>
        <taxon>Sphagnum</taxon>
    </lineage>
</organism>
<dbReference type="Pfam" id="PF01300">
    <property type="entry name" value="Sua5_yciO_yrdC"/>
    <property type="match status" value="1"/>
</dbReference>
<dbReference type="EMBL" id="OZ019903">
    <property type="protein sequence ID" value="CAK9197209.1"/>
    <property type="molecule type" value="Genomic_DNA"/>
</dbReference>
<keyword evidence="5" id="KW-0963">Cytoplasm</keyword>
<dbReference type="Proteomes" id="UP001497512">
    <property type="component" value="Chromosome 11"/>
</dbReference>
<dbReference type="InterPro" id="IPR017945">
    <property type="entry name" value="DHBP_synth_RibB-like_a/b_dom"/>
</dbReference>
<reference evidence="10" key="1">
    <citation type="submission" date="2024-02" db="EMBL/GenBank/DDBJ databases">
        <authorList>
            <consortium name="ELIXIR-Norway"/>
            <consortium name="Elixir Norway"/>
        </authorList>
    </citation>
    <scope>NUCLEOTIDE SEQUENCE</scope>
</reference>
<sequence length="377" mass="39836">MHCLSNCYKRMGSLLLPSTKCVKSSSGAGCRNLGINRAQRVTHLDNRSAVPFRLSIVGPSMGSMSNRSVHQSSIPPVATSEAVQNIPNAVPFQTLVPKYSGGSLDSSLQETESSSNEGRGIDSIVTSQVSASSISKDNLGSKLEYEASLSSIMDSGFEHLSVNSKVLPAVETYWKEAIVALKSSQVIAVPTDTLYGLACDACSASAILQIYKIKARSSSTPLAVCVADVGDITRYSEISHLPTGLLEALLPGPVTLLLPRGESSLLSTALNPGFASIGIRIPDSGFIRGVCRAYGGALALTSANISSQLSTVRVEEFKELWPQCALVFDAGVLPAGRLGSTIADLTVKGTFRIVRSGSALLETSKMLERFGLRNTSF</sequence>
<comment type="similarity">
    <text evidence="2">Belongs to the SUA5 family.</text>
</comment>
<dbReference type="InterPro" id="IPR050156">
    <property type="entry name" value="TC-AMP_synthase_SUA5"/>
</dbReference>
<evidence type="ECO:0000256" key="3">
    <source>
        <dbReference type="ARBA" id="ARBA00012584"/>
    </source>
</evidence>
<dbReference type="PANTHER" id="PTHR17490:SF10">
    <property type="entry name" value="THREONYLCARBAMOYL-AMP SYNTHASE"/>
    <property type="match status" value="1"/>
</dbReference>
<dbReference type="PANTHER" id="PTHR17490">
    <property type="entry name" value="SUA5"/>
    <property type="match status" value="1"/>
</dbReference>
<evidence type="ECO:0000256" key="2">
    <source>
        <dbReference type="ARBA" id="ARBA00007663"/>
    </source>
</evidence>
<dbReference type="Gene3D" id="3.90.870.10">
    <property type="entry name" value="DHBP synthase"/>
    <property type="match status" value="1"/>
</dbReference>
<evidence type="ECO:0000256" key="6">
    <source>
        <dbReference type="ARBA" id="ARBA00022679"/>
    </source>
</evidence>
<evidence type="ECO:0000313" key="10">
    <source>
        <dbReference type="EMBL" id="CAK9197209.1"/>
    </source>
</evidence>
<feature type="compositionally biased region" description="Polar residues" evidence="8">
    <location>
        <begin position="103"/>
        <end position="117"/>
    </location>
</feature>
<evidence type="ECO:0000259" key="9">
    <source>
        <dbReference type="PROSITE" id="PS51163"/>
    </source>
</evidence>
<comment type="catalytic activity">
    <reaction evidence="7">
        <text>L-threonine + hydrogencarbonate + ATP = L-threonylcarbamoyladenylate + diphosphate + H2O</text>
        <dbReference type="Rhea" id="RHEA:36407"/>
        <dbReference type="ChEBI" id="CHEBI:15377"/>
        <dbReference type="ChEBI" id="CHEBI:17544"/>
        <dbReference type="ChEBI" id="CHEBI:30616"/>
        <dbReference type="ChEBI" id="CHEBI:33019"/>
        <dbReference type="ChEBI" id="CHEBI:57926"/>
        <dbReference type="ChEBI" id="CHEBI:73682"/>
        <dbReference type="EC" id="2.7.7.87"/>
    </reaction>
</comment>
<dbReference type="PROSITE" id="PS51163">
    <property type="entry name" value="YRDC"/>
    <property type="match status" value="1"/>
</dbReference>
<dbReference type="NCBIfam" id="TIGR00057">
    <property type="entry name" value="L-threonylcarbamoyladenylate synthase"/>
    <property type="match status" value="1"/>
</dbReference>
<keyword evidence="6" id="KW-0808">Transferase</keyword>
<gene>
    <name evidence="10" type="ORF">CSSPTR1EN2_LOCUS3860</name>
</gene>
<keyword evidence="11" id="KW-1185">Reference proteome</keyword>
<feature type="domain" description="YrdC-like" evidence="9">
    <location>
        <begin position="171"/>
        <end position="359"/>
    </location>
</feature>